<sequence length="137" mass="15843">MAIQTSRQTARYKDFYTNLDVRLNNRVKGDLYSLEDADAIKTSLKNIILTDPGERFFNPKFGAGIRRTLFENISEDTEFYIKTIVEAAIKNFEPRVNLIEVYVNAVPDENGYHLSILFSILNNPDQQKLNVILNRVR</sequence>
<dbReference type="Pfam" id="PF04965">
    <property type="entry name" value="GPW_gp25"/>
    <property type="match status" value="1"/>
</dbReference>
<protein>
    <submittedName>
        <fullName evidence="2">COG3628 Phage baseplate assembly protein W</fullName>
    </submittedName>
</protein>
<name>A0A6J7WT78_9CAUD</name>
<organism evidence="2">
    <name type="scientific">uncultured Caudovirales phage</name>
    <dbReference type="NCBI Taxonomy" id="2100421"/>
    <lineage>
        <taxon>Viruses</taxon>
        <taxon>Duplodnaviria</taxon>
        <taxon>Heunggongvirae</taxon>
        <taxon>Uroviricota</taxon>
        <taxon>Caudoviricetes</taxon>
        <taxon>Peduoviridae</taxon>
        <taxon>Maltschvirus</taxon>
        <taxon>Maltschvirus maltsch</taxon>
    </lineage>
</organism>
<evidence type="ECO:0000313" key="2">
    <source>
        <dbReference type="EMBL" id="CAB5221181.1"/>
    </source>
</evidence>
<dbReference type="Gene3D" id="3.10.450.40">
    <property type="match status" value="1"/>
</dbReference>
<feature type="domain" description="IraD/Gp25-like" evidence="1">
    <location>
        <begin position="36"/>
        <end position="120"/>
    </location>
</feature>
<accession>A0A6J7WT78</accession>
<proteinExistence type="predicted"/>
<dbReference type="SUPFAM" id="SSF160719">
    <property type="entry name" value="gpW/gp25-like"/>
    <property type="match status" value="1"/>
</dbReference>
<dbReference type="InterPro" id="IPR007048">
    <property type="entry name" value="IraD/Gp25-like"/>
</dbReference>
<evidence type="ECO:0000259" key="1">
    <source>
        <dbReference type="Pfam" id="PF04965"/>
    </source>
</evidence>
<gene>
    <name evidence="2" type="ORF">UFOVP247_101</name>
</gene>
<dbReference type="EMBL" id="LR798288">
    <property type="protein sequence ID" value="CAB5221181.1"/>
    <property type="molecule type" value="Genomic_DNA"/>
</dbReference>
<reference evidence="2" key="1">
    <citation type="submission" date="2020-05" db="EMBL/GenBank/DDBJ databases">
        <authorList>
            <person name="Chiriac C."/>
            <person name="Salcher M."/>
            <person name="Ghai R."/>
            <person name="Kavagutti S V."/>
        </authorList>
    </citation>
    <scope>NUCLEOTIDE SEQUENCE</scope>
</reference>